<dbReference type="InterPro" id="IPR012334">
    <property type="entry name" value="Pectin_lyas_fold"/>
</dbReference>
<dbReference type="Proteomes" id="UP001058553">
    <property type="component" value="Chromosome"/>
</dbReference>
<dbReference type="InterPro" id="IPR010069">
    <property type="entry name" value="CdiA_FHA1_rpt"/>
</dbReference>
<dbReference type="Pfam" id="PF05860">
    <property type="entry name" value="TPS"/>
    <property type="match status" value="1"/>
</dbReference>
<dbReference type="NCBIfam" id="TIGR01731">
    <property type="entry name" value="fil_hemag_20aa"/>
    <property type="match status" value="27"/>
</dbReference>
<evidence type="ECO:0000259" key="1">
    <source>
        <dbReference type="SMART" id="SM00912"/>
    </source>
</evidence>
<gene>
    <name evidence="2" type="ORF">NYP84_17210</name>
</gene>
<dbReference type="SMART" id="SM00912">
    <property type="entry name" value="Haemagg_act"/>
    <property type="match status" value="1"/>
</dbReference>
<name>A0ABY5X7C7_ERWPY</name>
<feature type="domain" description="Filamentous haemagglutinin FhaB/tRNA nuclease CdiA-like TPS" evidence="1">
    <location>
        <begin position="85"/>
        <end position="207"/>
    </location>
</feature>
<dbReference type="InterPro" id="IPR008619">
    <property type="entry name" value="Filamentous_hemagglutn_rpt"/>
</dbReference>
<sequence length="1752" mass="183899">MNKPGYRLILRRTRGERRALFVPARSGSNPPGQRGDIGAPRPWVTVRRWVWLLAVALFDEPAVADGIVADGAAGPGQRPEVIATHNGLLQVNITAPNQAGISHNQYQQFDVDLEGTILNNSATMASTQMAGVIQGNPNLNSHSAPARVILNEVNSNNPSQLRGFMEVAGGRAQVIVANPAGIMCNGCGTINAGRMTLTTGKPQLNADGSLAGYRIERGVVRIEGGGLNGDPRHDTEYVDVLARAVKVNAGVWAKKELNVAAGRNDVSADGKQVTAHAANGKAPELAIDMGQLGGMYSGHIRMIGTEAGVGVRNRGGHLQADKTLSVSSEGKLVWQAADREAVTRAGGNIGFAARDDIEHHGKLHSGGTLSVASRSGDLKQSGTLAAAGDVLLHAGQGIHSSGHLLAGSNATSQLMRTADLTLTSEGDIRASGSLLSHKDINLNGRRVDISQSQLAASRATLSAQSGGVALRQTKVDSGMLAINTAGNVDAQQAHITAGQWDVTGNSLFSQKAVWSQTGGAESRFVLNHTLDNSDGSITARQLALRAAAVINQHGQLVALAGTAQHWWVGGLLNNNNGELGSNGDLSLDVGSLNNQSGNVKSQSALHLTAGGAIANARGSLLAGKQLRIHAVGALDNSSGTINGGNLQTTTRHINNEQGQLIGHGELSLTAREGLDNQHGLVDAGGKLTVYTDGDWDNRGGTAESDTQLFTTAHNVDNGDGKLLSGQQLTLNASGELENRSGEISGEQLAIATQRLGNVQGKVIGLHSLSLNAVQALNNAQGLLSAGEVMNAGTTGQMDNRGGTVQGGCEMTLAAQDVDNEEGKLLSGQQLTLAVAGTLRNRNGAISGEKLNLSAGRLDNPLGRVIALEGLNLLVQQALDNRRGLLEAGGALVVHTDGDWDNRGGAAQGGSQVNVSVRHLNNAAGRLQSGGELVLNSTGDISNQRGILTAQQGLNWQGGSGSGFDNDAGLLQSAGNLSLLGGRFSNRQQGWVLSQQALSLNLAGVWDNQGGTLTGNGRTLVRAAGLNNGQGAVNILDSLDMQFTDTLDNGSGRIYSKRSQTLRARHMVNTRGSMGSQGSWRAVSDDINNHEGVIQSQQDATLAATVLDNGKGVMQSAGALDLHILCDIDNRAGKMRAQGPLTLQGPADGTASSILHNVGGQLLSADTLTVAAQGLDNRQGGLLDSQKQMRVALKQSLDNRQGRLRSGSGLQLDARSLLNTGGSLDSQRQLGLRIMALLDNAGGSIRSNGGQQVTARQVSNRQGVFSSGDALNVTVAQLDNAGGTLISQGIGVYRTDTLHNQQGKVHSGDALTLNAARVYNRAGQLISTRALTLNTAQLDNSGQGTLSSQAGLEVQADLLNNRDGGTLHGTLHIGVTARAVDNRDGRLQSAGLVTLAVLSTLDNRQGRIQANGAVRIHADAARTGSILALLNQGGRVQSGETLSLYTRTLDNQGGTLQSRQALTLTVQQDYTHRTGDTLSSNGALNLTVTGVLTNLTEWLLPGSLTVNSHHLTNQGSLVGQTLQLTTGRLFNQGRLEAGRMVLDIDTLDNPATVMGDDITVRARIIDNHGRDAVMAATAALHLETGERLNNSDGALLYSGGRLYLGSSDLIENRASFIEAGGDATVEARRPANLNEGREMKRDAEKSAFNWHRHNFYWRSNGTGDSPDKLSRVTTTWQLPYRGDAVAQYNRYGTLLAIDASGKRAQVRVKDNKGQLKDRWVNYLTLTPNADGGYAITFYETHAGRHNVERQSDH</sequence>
<accession>A0ABY5X7C7</accession>
<proteinExistence type="predicted"/>
<dbReference type="Pfam" id="PF05594">
    <property type="entry name" value="Fil_haemagg"/>
    <property type="match status" value="12"/>
</dbReference>
<dbReference type="EMBL" id="CP103445">
    <property type="protein sequence ID" value="UWS33295.1"/>
    <property type="molecule type" value="Genomic_DNA"/>
</dbReference>
<evidence type="ECO:0000313" key="2">
    <source>
        <dbReference type="EMBL" id="UWS33295.1"/>
    </source>
</evidence>
<dbReference type="NCBIfam" id="TIGR01901">
    <property type="entry name" value="adhes_NPXG"/>
    <property type="match status" value="1"/>
</dbReference>
<dbReference type="InterPro" id="IPR008638">
    <property type="entry name" value="FhaB/CdiA-like_TPS"/>
</dbReference>
<reference evidence="2" key="1">
    <citation type="submission" date="2022-07" db="EMBL/GenBank/DDBJ databases">
        <title>Genetic diversity of Erwinia pyrifoliae.</title>
        <authorList>
            <person name="Park D.S."/>
            <person name="Ham H."/>
        </authorList>
    </citation>
    <scope>NUCLEOTIDE SEQUENCE</scope>
    <source>
        <strain evidence="2">CP201486</strain>
    </source>
</reference>
<dbReference type="SUPFAM" id="SSF51126">
    <property type="entry name" value="Pectin lyase-like"/>
    <property type="match status" value="1"/>
</dbReference>
<dbReference type="InterPro" id="IPR011050">
    <property type="entry name" value="Pectin_lyase_fold/virulence"/>
</dbReference>
<dbReference type="RefSeq" id="WP_259825890.1">
    <property type="nucleotide sequence ID" value="NZ_CP103445.1"/>
</dbReference>
<protein>
    <submittedName>
        <fullName evidence="2">Filamentous hemagglutinin N-terminal domain-containing protein</fullName>
    </submittedName>
</protein>
<evidence type="ECO:0000313" key="3">
    <source>
        <dbReference type="Proteomes" id="UP001058553"/>
    </source>
</evidence>
<keyword evidence="3" id="KW-1185">Reference proteome</keyword>
<dbReference type="Gene3D" id="2.160.20.10">
    <property type="entry name" value="Single-stranded right-handed beta-helix, Pectin lyase-like"/>
    <property type="match status" value="1"/>
</dbReference>
<organism evidence="2 3">
    <name type="scientific">Erwinia pyrifoliae</name>
    <dbReference type="NCBI Taxonomy" id="79967"/>
    <lineage>
        <taxon>Bacteria</taxon>
        <taxon>Pseudomonadati</taxon>
        <taxon>Pseudomonadota</taxon>
        <taxon>Gammaproteobacteria</taxon>
        <taxon>Enterobacterales</taxon>
        <taxon>Erwiniaceae</taxon>
        <taxon>Erwinia</taxon>
    </lineage>
</organism>